<keyword evidence="2" id="KW-1185">Reference proteome</keyword>
<gene>
    <name evidence="1" type="ORF">Aru02nite_12860</name>
</gene>
<accession>A0A8J3J1Q1</accession>
<evidence type="ECO:0000313" key="1">
    <source>
        <dbReference type="EMBL" id="GID10397.1"/>
    </source>
</evidence>
<dbReference type="InterPro" id="IPR025394">
    <property type="entry name" value="DUF4127"/>
</dbReference>
<name>A0A8J3J1Q1_9ACTN</name>
<evidence type="ECO:0000313" key="2">
    <source>
        <dbReference type="Proteomes" id="UP000612808"/>
    </source>
</evidence>
<dbReference type="EMBL" id="BOMB01000007">
    <property type="protein sequence ID" value="GID10397.1"/>
    <property type="molecule type" value="Genomic_DNA"/>
</dbReference>
<dbReference type="RefSeq" id="WP_203655632.1">
    <property type="nucleotide sequence ID" value="NZ_BAAAZM010000003.1"/>
</dbReference>
<organism evidence="1 2">
    <name type="scientific">Actinocatenispora rupis</name>
    <dbReference type="NCBI Taxonomy" id="519421"/>
    <lineage>
        <taxon>Bacteria</taxon>
        <taxon>Bacillati</taxon>
        <taxon>Actinomycetota</taxon>
        <taxon>Actinomycetes</taxon>
        <taxon>Micromonosporales</taxon>
        <taxon>Micromonosporaceae</taxon>
        <taxon>Actinocatenispora</taxon>
    </lineage>
</organism>
<proteinExistence type="predicted"/>
<dbReference type="Proteomes" id="UP000612808">
    <property type="component" value="Unassembled WGS sequence"/>
</dbReference>
<protein>
    <recommendedName>
        <fullName evidence="3">DUF4127 family protein</fullName>
    </recommendedName>
</protein>
<reference evidence="1" key="1">
    <citation type="submission" date="2021-01" db="EMBL/GenBank/DDBJ databases">
        <title>Whole genome shotgun sequence of Actinocatenispora rupis NBRC 107355.</title>
        <authorList>
            <person name="Komaki H."/>
            <person name="Tamura T."/>
        </authorList>
    </citation>
    <scope>NUCLEOTIDE SEQUENCE</scope>
    <source>
        <strain evidence="1">NBRC 107355</strain>
    </source>
</reference>
<comment type="caution">
    <text evidence="1">The sequence shown here is derived from an EMBL/GenBank/DDBJ whole genome shotgun (WGS) entry which is preliminary data.</text>
</comment>
<evidence type="ECO:0008006" key="3">
    <source>
        <dbReference type="Google" id="ProtNLM"/>
    </source>
</evidence>
<dbReference type="AlphaFoldDB" id="A0A8J3J1Q1"/>
<dbReference type="Pfam" id="PF13552">
    <property type="entry name" value="DUF4127"/>
    <property type="match status" value="1"/>
</dbReference>
<sequence length="505" mass="53127">MRILLVPLDDRPVNVTLPAMVAAVAGARCVAPPAALLGRAREPADPDALTDWVRDEAGAADAVVACLDTLAYGGLIASRTSGHPTADALGRWSVLADLRRERPELPVLAVSTVLRASDSYHGAEEPDYWPRYGRELHALGGALHRRYAGHDGTRLAELRAAVPDEVRRDFLTRRLRNHAANLDAVRLAATGVLSTLLVTSDDTAEWAAGTLEEGWLRHWIDALGADDRVHVHPGADEVGSVLVARAVLGAAGLAPTVRVHCPVPGADRVAPYENVPVSVTAARQVRAAGGTVVTAGDADVHLVLHPPAPGGPGWHSDFRPDPDPAAVGPVAALAARLVRDGRLVAVADTRYANGADPVLLDALTAAADPYDLAAYAGWNTAGNTIGTAVAHALARYAGRTTGRGDEDAHRRLVAHRLLEDGGYQAGVRGRLERRLGGADVARLDGGTLADAESWLADALGEHLAAAPWGRGLRIAPGTVRLPWRRTFEVDFALGPADGGWPVVPR</sequence>